<comment type="similarity">
    <text evidence="2">Belongs to the EccB family.</text>
</comment>
<dbReference type="InterPro" id="IPR042485">
    <property type="entry name" value="T7SS_EccB_R3"/>
</dbReference>
<dbReference type="Pfam" id="PF05108">
    <property type="entry name" value="T7SS_ESX1_EccB"/>
    <property type="match status" value="1"/>
</dbReference>
<accession>A0A138A411</accession>
<name>A0A138A411_9ACTN</name>
<reference evidence="10 13" key="1">
    <citation type="submission" date="2016-02" db="EMBL/GenBank/DDBJ databases">
        <authorList>
            <person name="Teng J.L."/>
            <person name="Tang Y."/>
            <person name="Huang Y."/>
            <person name="Guo F."/>
            <person name="Wei W."/>
            <person name="Chen J.H."/>
            <person name="Wong S.Y."/>
            <person name="Lau S.K."/>
            <person name="Woo P.C."/>
        </authorList>
    </citation>
    <scope>NUCLEOTIDE SEQUENCE [LARGE SCALE GENOMIC DNA]</scope>
    <source>
        <strain evidence="10 13">JCM 13375</strain>
    </source>
</reference>
<evidence type="ECO:0000313" key="11">
    <source>
        <dbReference type="EMBL" id="KXP05171.1"/>
    </source>
</evidence>
<dbReference type="InterPro" id="IPR007795">
    <property type="entry name" value="T7SS_EccB"/>
</dbReference>
<evidence type="ECO:0000313" key="10">
    <source>
        <dbReference type="EMBL" id="KXO96320.1"/>
    </source>
</evidence>
<dbReference type="PANTHER" id="PTHR40765">
    <property type="entry name" value="ESX-2 SECRETION SYSTEM ATPASE ECCB2"/>
    <property type="match status" value="1"/>
</dbReference>
<sequence length="472" mass="48827">MRRQLTTRAQVSGYRFVLRRMDHALLRRDPRMISDPMASQSRSLIVGLILALVVTGGCGVLALIRPQGAVGSAKIVLAKESGALYVRVEDVLHPVTGLASARLVVGEAASPTSVKDKRLSDFRRGPEVGIVGAPAQILGPVSAWKDGASPWLLCDRTRPAPSDQPTARDALDTMVTSVDEGSADDGAVLVRREDRYFLLLRGFRAPVDPADPVVRRLAGIDGAAARAVSAPLLNAFARIDDIAIPQIAGRGQAATAVPGSRVADVVRVSDADRDRLYVVLSDGVQPVGQWAADLIRAGDPTGAPIATVPASVVAAAAVRRSVPVADLPDRRPALRTLREAPVVCAAASTDGNSGGTVELRTFTAPSGPGTPVALAGADGAGDALDAALVPAGSGEYVVSAQPGGERRDGLFYVSDSGVRFGIPDTGTAQILGLLHQPRPVAWSVLSALPAGPDLTRTAAAVTRDGVPITVSS</sequence>
<evidence type="ECO:0000256" key="8">
    <source>
        <dbReference type="ARBA" id="ARBA00022989"/>
    </source>
</evidence>
<keyword evidence="8" id="KW-1133">Transmembrane helix</keyword>
<evidence type="ECO:0000256" key="2">
    <source>
        <dbReference type="ARBA" id="ARBA00008149"/>
    </source>
</evidence>
<gene>
    <name evidence="11" type="ORF">AXK60_13540</name>
    <name evidence="10" type="ORF">AXK61_22655</name>
</gene>
<dbReference type="AlphaFoldDB" id="A0A138A411"/>
<dbReference type="RefSeq" id="WP_068573305.1">
    <property type="nucleotide sequence ID" value="NZ_LSRE01000018.1"/>
</dbReference>
<dbReference type="Gene3D" id="2.40.50.910">
    <property type="entry name" value="Type VII secretion system EccB, repeat 3 domain"/>
    <property type="match status" value="1"/>
</dbReference>
<protein>
    <recommendedName>
        <fullName evidence="14">Type VII secretion protein EccB</fullName>
    </recommendedName>
</protein>
<keyword evidence="4" id="KW-0812">Transmembrane</keyword>
<dbReference type="Gene3D" id="3.30.2390.20">
    <property type="entry name" value="Type VII secretion system EccB, repeat 1 domain"/>
    <property type="match status" value="1"/>
</dbReference>
<proteinExistence type="inferred from homology"/>
<evidence type="ECO:0000256" key="4">
    <source>
        <dbReference type="ARBA" id="ARBA00022692"/>
    </source>
</evidence>
<comment type="subcellular location">
    <subcellularLocation>
        <location evidence="1">Cell membrane</location>
        <topology evidence="1">Single-pass membrane protein</topology>
    </subcellularLocation>
</comment>
<evidence type="ECO:0008006" key="14">
    <source>
        <dbReference type="Google" id="ProtNLM"/>
    </source>
</evidence>
<dbReference type="STRING" id="239498.AXK60_13540"/>
<dbReference type="GO" id="GO:0005524">
    <property type="term" value="F:ATP binding"/>
    <property type="evidence" value="ECO:0007669"/>
    <property type="project" value="UniProtKB-KW"/>
</dbReference>
<keyword evidence="7" id="KW-0067">ATP-binding</keyword>
<reference evidence="12" key="3">
    <citation type="submission" date="2016-02" db="EMBL/GenBank/DDBJ databases">
        <authorList>
            <person name="Wen L."/>
            <person name="He K."/>
            <person name="Yang H."/>
        </authorList>
    </citation>
    <scope>NUCLEOTIDE SEQUENCE [LARGE SCALE GENOMIC DNA]</scope>
    <source>
        <strain evidence="12">JCM 15929</strain>
    </source>
</reference>
<dbReference type="GO" id="GO:0016787">
    <property type="term" value="F:hydrolase activity"/>
    <property type="evidence" value="ECO:0007669"/>
    <property type="project" value="UniProtKB-KW"/>
</dbReference>
<comment type="caution">
    <text evidence="11">The sequence shown here is derived from an EMBL/GenBank/DDBJ whole genome shotgun (WGS) entry which is preliminary data.</text>
</comment>
<evidence type="ECO:0000256" key="1">
    <source>
        <dbReference type="ARBA" id="ARBA00004162"/>
    </source>
</evidence>
<dbReference type="EMBL" id="LSRF01000057">
    <property type="protein sequence ID" value="KXP05171.1"/>
    <property type="molecule type" value="Genomic_DNA"/>
</dbReference>
<dbReference type="Proteomes" id="UP000070409">
    <property type="component" value="Unassembled WGS sequence"/>
</dbReference>
<evidence type="ECO:0000256" key="9">
    <source>
        <dbReference type="ARBA" id="ARBA00023136"/>
    </source>
</evidence>
<dbReference type="InterPro" id="IPR044857">
    <property type="entry name" value="T7SS_EccB_R1"/>
</dbReference>
<evidence type="ECO:0000313" key="12">
    <source>
        <dbReference type="Proteomes" id="UP000070258"/>
    </source>
</evidence>
<dbReference type="PANTHER" id="PTHR40765:SF2">
    <property type="entry name" value="ESX-2 SECRETION SYSTEM ATPASE ECCB2"/>
    <property type="match status" value="1"/>
</dbReference>
<keyword evidence="5" id="KW-0547">Nucleotide-binding</keyword>
<dbReference type="GO" id="GO:0005886">
    <property type="term" value="C:plasma membrane"/>
    <property type="evidence" value="ECO:0007669"/>
    <property type="project" value="UniProtKB-SubCell"/>
</dbReference>
<keyword evidence="6" id="KW-0378">Hydrolase</keyword>
<evidence type="ECO:0000256" key="7">
    <source>
        <dbReference type="ARBA" id="ARBA00022840"/>
    </source>
</evidence>
<dbReference type="NCBIfam" id="TIGR03919">
    <property type="entry name" value="T7SS_EccB"/>
    <property type="match status" value="1"/>
</dbReference>
<dbReference type="EMBL" id="LSRE01000018">
    <property type="protein sequence ID" value="KXO96320.1"/>
    <property type="molecule type" value="Genomic_DNA"/>
</dbReference>
<keyword evidence="13" id="KW-1185">Reference proteome</keyword>
<evidence type="ECO:0000256" key="3">
    <source>
        <dbReference type="ARBA" id="ARBA00022475"/>
    </source>
</evidence>
<reference evidence="11" key="2">
    <citation type="submission" date="2016-02" db="EMBL/GenBank/DDBJ databases">
        <authorList>
            <person name="Teng J.L."/>
            <person name="Yang Y."/>
            <person name="Huang Y."/>
            <person name="Guo F."/>
            <person name="Wei W."/>
            <person name="Chen J.H."/>
            <person name="Wong S.Y."/>
            <person name="Lau S.K."/>
            <person name="Woo P.C."/>
        </authorList>
    </citation>
    <scope>NUCLEOTIDE SEQUENCE</scope>
    <source>
        <strain evidence="11">JCM 15929</strain>
    </source>
</reference>
<dbReference type="GO" id="GO:0005576">
    <property type="term" value="C:extracellular region"/>
    <property type="evidence" value="ECO:0007669"/>
    <property type="project" value="TreeGrafter"/>
</dbReference>
<dbReference type="Proteomes" id="UP000070258">
    <property type="component" value="Unassembled WGS sequence"/>
</dbReference>
<evidence type="ECO:0000313" key="13">
    <source>
        <dbReference type="Proteomes" id="UP000070409"/>
    </source>
</evidence>
<organism evidence="11 12">
    <name type="scientific">Tsukamurella pseudospumae</name>
    <dbReference type="NCBI Taxonomy" id="239498"/>
    <lineage>
        <taxon>Bacteria</taxon>
        <taxon>Bacillati</taxon>
        <taxon>Actinomycetota</taxon>
        <taxon>Actinomycetes</taxon>
        <taxon>Mycobacteriales</taxon>
        <taxon>Tsukamurellaceae</taxon>
        <taxon>Tsukamurella</taxon>
    </lineage>
</organism>
<evidence type="ECO:0000256" key="6">
    <source>
        <dbReference type="ARBA" id="ARBA00022801"/>
    </source>
</evidence>
<keyword evidence="9" id="KW-0472">Membrane</keyword>
<evidence type="ECO:0000256" key="5">
    <source>
        <dbReference type="ARBA" id="ARBA00022741"/>
    </source>
</evidence>
<keyword evidence="3" id="KW-1003">Cell membrane</keyword>